<dbReference type="GO" id="GO:0140663">
    <property type="term" value="F:ATP-dependent FeS chaperone activity"/>
    <property type="evidence" value="ECO:0007669"/>
    <property type="project" value="InterPro"/>
</dbReference>
<dbReference type="FunFam" id="3.40.50.300:FF:001278">
    <property type="entry name" value="Iron-sulfur cluster carrier protein"/>
    <property type="match status" value="1"/>
</dbReference>
<evidence type="ECO:0000256" key="3">
    <source>
        <dbReference type="ARBA" id="ARBA00022840"/>
    </source>
</evidence>
<dbReference type="PANTHER" id="PTHR42961">
    <property type="entry name" value="IRON-SULFUR PROTEIN NUBPL"/>
    <property type="match status" value="1"/>
</dbReference>
<name>A0A0U5G207_ASPCI</name>
<dbReference type="InterPro" id="IPR027417">
    <property type="entry name" value="P-loop_NTPase"/>
</dbReference>
<evidence type="ECO:0000256" key="4">
    <source>
        <dbReference type="ARBA" id="ARBA00023004"/>
    </source>
</evidence>
<evidence type="ECO:0000256" key="6">
    <source>
        <dbReference type="ARBA" id="ARBA00024036"/>
    </source>
</evidence>
<dbReference type="GO" id="GO:0005524">
    <property type="term" value="F:ATP binding"/>
    <property type="evidence" value="ECO:0007669"/>
    <property type="project" value="UniProtKB-KW"/>
</dbReference>
<dbReference type="HAMAP" id="MF_02040">
    <property type="entry name" value="Mrp_NBP35"/>
    <property type="match status" value="1"/>
</dbReference>
<dbReference type="GO" id="GO:0046872">
    <property type="term" value="F:metal ion binding"/>
    <property type="evidence" value="ECO:0007669"/>
    <property type="project" value="UniProtKB-KW"/>
</dbReference>
<dbReference type="STRING" id="454130.A0A0U5G207"/>
<dbReference type="PANTHER" id="PTHR42961:SF2">
    <property type="entry name" value="IRON-SULFUR PROTEIN NUBPL"/>
    <property type="match status" value="1"/>
</dbReference>
<gene>
    <name evidence="7" type="ORF">ASPCAL05601</name>
</gene>
<dbReference type="GO" id="GO:0005739">
    <property type="term" value="C:mitochondrion"/>
    <property type="evidence" value="ECO:0007669"/>
    <property type="project" value="TreeGrafter"/>
</dbReference>
<keyword evidence="5" id="KW-0411">Iron-sulfur</keyword>
<proteinExistence type="inferred from homology"/>
<evidence type="ECO:0000256" key="2">
    <source>
        <dbReference type="ARBA" id="ARBA00022741"/>
    </source>
</evidence>
<keyword evidence="8" id="KW-1185">Reference proteome</keyword>
<dbReference type="InterPro" id="IPR019591">
    <property type="entry name" value="Mrp/NBP35_ATP-bd"/>
</dbReference>
<keyword evidence="4" id="KW-0408">Iron</keyword>
<dbReference type="InterPro" id="IPR033756">
    <property type="entry name" value="YlxH/NBP35"/>
</dbReference>
<dbReference type="OrthoDB" id="1741334at2759"/>
<evidence type="ECO:0000313" key="7">
    <source>
        <dbReference type="EMBL" id="CEL04472.1"/>
    </source>
</evidence>
<dbReference type="AlphaFoldDB" id="A0A0U5G207"/>
<dbReference type="Proteomes" id="UP000054771">
    <property type="component" value="Unassembled WGS sequence"/>
</dbReference>
<accession>A0A0U5G207</accession>
<dbReference type="GO" id="GO:0016226">
    <property type="term" value="P:iron-sulfur cluster assembly"/>
    <property type="evidence" value="ECO:0007669"/>
    <property type="project" value="InterPro"/>
</dbReference>
<dbReference type="EMBL" id="CDMC01000004">
    <property type="protein sequence ID" value="CEL04472.1"/>
    <property type="molecule type" value="Genomic_DNA"/>
</dbReference>
<dbReference type="InterPro" id="IPR044304">
    <property type="entry name" value="NUBPL-like"/>
</dbReference>
<dbReference type="GO" id="GO:0032981">
    <property type="term" value="P:mitochondrial respiratory chain complex I assembly"/>
    <property type="evidence" value="ECO:0007669"/>
    <property type="project" value="TreeGrafter"/>
</dbReference>
<dbReference type="Gene3D" id="3.40.50.300">
    <property type="entry name" value="P-loop containing nucleotide triphosphate hydrolases"/>
    <property type="match status" value="1"/>
</dbReference>
<keyword evidence="3" id="KW-0067">ATP-binding</keyword>
<dbReference type="SUPFAM" id="SSF52540">
    <property type="entry name" value="P-loop containing nucleoside triphosphate hydrolases"/>
    <property type="match status" value="1"/>
</dbReference>
<reference evidence="8" key="1">
    <citation type="journal article" date="2016" name="Genome Announc.">
        <title>Draft genome sequences of fungus Aspergillus calidoustus.</title>
        <authorList>
            <person name="Horn F."/>
            <person name="Linde J."/>
            <person name="Mattern D.J."/>
            <person name="Walther G."/>
            <person name="Guthke R."/>
            <person name="Scherlach K."/>
            <person name="Martin K."/>
            <person name="Brakhage A.A."/>
            <person name="Petzke L."/>
            <person name="Valiante V."/>
        </authorList>
    </citation>
    <scope>NUCLEOTIDE SEQUENCE [LARGE SCALE GENOMIC DNA]</scope>
    <source>
        <strain evidence="8">SF006504</strain>
    </source>
</reference>
<dbReference type="Pfam" id="PF10609">
    <property type="entry name" value="ParA"/>
    <property type="match status" value="2"/>
</dbReference>
<protein>
    <submittedName>
        <fullName evidence="7">Putative Nucleotide binding protein</fullName>
    </submittedName>
</protein>
<evidence type="ECO:0000256" key="1">
    <source>
        <dbReference type="ARBA" id="ARBA00022723"/>
    </source>
</evidence>
<sequence length="338" mass="37016">MAVKKRLFSTFRCLQHDNPLGLPRSGTPPSFPRRRGLPEKRKIRDVKKVIAVSSAKGGVGKSTIAVNLALSFARRGIRTGILDTDIFGPSIPTLLNLSGEPRLDDNNCLIPLTNYGLKSMSMGYLLPQPEAASTSPLHESGRLPMDTTPISWRGLMVTKAMHQLLHSVSWGPLDVLFLDLPPGTGDVQLTINQEIILDGAVIVTTPQDIALRDAVRGFGMFQRMDVPVLGMVRNMAYFACPECGHQTRIFSHGLHDKHEHKHEHAHGGAGEGDWGVLAECKRLGVEFLGDIPLDARVCEDADRGVPTVVAEENAEKSARREAFMGVAERVARKVGIKW</sequence>
<comment type="similarity">
    <text evidence="6">Belongs to the Mrp/NBP35 ATP-binding proteins family.</text>
</comment>
<dbReference type="GO" id="GO:0051539">
    <property type="term" value="F:4 iron, 4 sulfur cluster binding"/>
    <property type="evidence" value="ECO:0007669"/>
    <property type="project" value="TreeGrafter"/>
</dbReference>
<keyword evidence="1" id="KW-0479">Metal-binding</keyword>
<keyword evidence="2" id="KW-0547">Nucleotide-binding</keyword>
<evidence type="ECO:0000313" key="8">
    <source>
        <dbReference type="Proteomes" id="UP000054771"/>
    </source>
</evidence>
<dbReference type="OMA" id="CNHESHI"/>
<dbReference type="CDD" id="cd02037">
    <property type="entry name" value="Mrp_NBP35"/>
    <property type="match status" value="1"/>
</dbReference>
<evidence type="ECO:0000256" key="5">
    <source>
        <dbReference type="ARBA" id="ARBA00023014"/>
    </source>
</evidence>
<organism evidence="7 8">
    <name type="scientific">Aspergillus calidoustus</name>
    <dbReference type="NCBI Taxonomy" id="454130"/>
    <lineage>
        <taxon>Eukaryota</taxon>
        <taxon>Fungi</taxon>
        <taxon>Dikarya</taxon>
        <taxon>Ascomycota</taxon>
        <taxon>Pezizomycotina</taxon>
        <taxon>Eurotiomycetes</taxon>
        <taxon>Eurotiomycetidae</taxon>
        <taxon>Eurotiales</taxon>
        <taxon>Aspergillaceae</taxon>
        <taxon>Aspergillus</taxon>
        <taxon>Aspergillus subgen. Nidulantes</taxon>
    </lineage>
</organism>